<gene>
    <name evidence="1" type="ORF">K443DRAFT_630572</name>
</gene>
<dbReference type="Proteomes" id="UP000054477">
    <property type="component" value="Unassembled WGS sequence"/>
</dbReference>
<evidence type="ECO:0000313" key="1">
    <source>
        <dbReference type="EMBL" id="KIJ97735.1"/>
    </source>
</evidence>
<keyword evidence="2" id="KW-1185">Reference proteome</keyword>
<dbReference type="HOGENOM" id="CLU_2922941_0_0_1"/>
<reference evidence="2" key="2">
    <citation type="submission" date="2015-01" db="EMBL/GenBank/DDBJ databases">
        <title>Evolutionary Origins and Diversification of the Mycorrhizal Mutualists.</title>
        <authorList>
            <consortium name="DOE Joint Genome Institute"/>
            <consortium name="Mycorrhizal Genomics Consortium"/>
            <person name="Kohler A."/>
            <person name="Kuo A."/>
            <person name="Nagy L.G."/>
            <person name="Floudas D."/>
            <person name="Copeland A."/>
            <person name="Barry K.W."/>
            <person name="Cichocki N."/>
            <person name="Veneault-Fourrey C."/>
            <person name="LaButti K."/>
            <person name="Lindquist E.A."/>
            <person name="Lipzen A."/>
            <person name="Lundell T."/>
            <person name="Morin E."/>
            <person name="Murat C."/>
            <person name="Riley R."/>
            <person name="Ohm R."/>
            <person name="Sun H."/>
            <person name="Tunlid A."/>
            <person name="Henrissat B."/>
            <person name="Grigoriev I.V."/>
            <person name="Hibbett D.S."/>
            <person name="Martin F."/>
        </authorList>
    </citation>
    <scope>NUCLEOTIDE SEQUENCE [LARGE SCALE GENOMIC DNA]</scope>
    <source>
        <strain evidence="2">LaAM-08-1</strain>
    </source>
</reference>
<dbReference type="EMBL" id="KN838685">
    <property type="protein sequence ID" value="KIJ97735.1"/>
    <property type="molecule type" value="Genomic_DNA"/>
</dbReference>
<evidence type="ECO:0000313" key="2">
    <source>
        <dbReference type="Proteomes" id="UP000054477"/>
    </source>
</evidence>
<proteinExistence type="predicted"/>
<protein>
    <submittedName>
        <fullName evidence="1">Uncharacterized protein</fullName>
    </submittedName>
</protein>
<organism evidence="1 2">
    <name type="scientific">Laccaria amethystina LaAM-08-1</name>
    <dbReference type="NCBI Taxonomy" id="1095629"/>
    <lineage>
        <taxon>Eukaryota</taxon>
        <taxon>Fungi</taxon>
        <taxon>Dikarya</taxon>
        <taxon>Basidiomycota</taxon>
        <taxon>Agaricomycotina</taxon>
        <taxon>Agaricomycetes</taxon>
        <taxon>Agaricomycetidae</taxon>
        <taxon>Agaricales</taxon>
        <taxon>Agaricineae</taxon>
        <taxon>Hydnangiaceae</taxon>
        <taxon>Laccaria</taxon>
    </lineage>
</organism>
<sequence>MRDGGRKERIGQVARCIYRAVRLEHMMTRKYSKHKQRERMWHQQCTQRRVVNCKRSCIHIT</sequence>
<dbReference type="AlphaFoldDB" id="A0A0C9WY48"/>
<name>A0A0C9WY48_9AGAR</name>
<accession>A0A0C9WY48</accession>
<reference evidence="1 2" key="1">
    <citation type="submission" date="2014-04" db="EMBL/GenBank/DDBJ databases">
        <authorList>
            <consortium name="DOE Joint Genome Institute"/>
            <person name="Kuo A."/>
            <person name="Kohler A."/>
            <person name="Nagy L.G."/>
            <person name="Floudas D."/>
            <person name="Copeland A."/>
            <person name="Barry K.W."/>
            <person name="Cichocki N."/>
            <person name="Veneault-Fourrey C."/>
            <person name="LaButti K."/>
            <person name="Lindquist E.A."/>
            <person name="Lipzen A."/>
            <person name="Lundell T."/>
            <person name="Morin E."/>
            <person name="Murat C."/>
            <person name="Sun H."/>
            <person name="Tunlid A."/>
            <person name="Henrissat B."/>
            <person name="Grigoriev I.V."/>
            <person name="Hibbett D.S."/>
            <person name="Martin F."/>
            <person name="Nordberg H.P."/>
            <person name="Cantor M.N."/>
            <person name="Hua S.X."/>
        </authorList>
    </citation>
    <scope>NUCLEOTIDE SEQUENCE [LARGE SCALE GENOMIC DNA]</scope>
    <source>
        <strain evidence="1 2">LaAM-08-1</strain>
    </source>
</reference>